<sequence length="386" mass="41551">KMDEAEKYKQRLQAITEKRRLQEEQERAKREMEEERLRLQQLKVTQTLSGLTLSLSPTRHPSHCPRPNHPSHCPRPVTPLTSQRLAEEEEELERQTEEGRAVSDTHTISYYTSLLERAEILTNGRGEGEGQAATHDASEEGGLPNGTNGPVAVVPEDGAVTMTFLGFTEVEPGEAPVIEEGGVIMMRAERVIITDEGDELANDLSTPGQEQEVDSAASIQSSESPEEGGIEEAKPETTPEESSEVAKETEAEADTVTGGLGEGQMDNVTRDLGEGQMDTGEAASEPAEDDVEVKTEVEVKGEEEASVAPESAILPGGQFLEVSLVEPQTEAEPEQEPLLFPSKAQTLALGEQAPAAPETLTATRGEAEGGVGVAPKRKTCQCCSIM</sequence>
<evidence type="ECO:0000313" key="3">
    <source>
        <dbReference type="Ensembl" id="ENSHHUP00000038100.1"/>
    </source>
</evidence>
<feature type="region of interest" description="Disordered" evidence="2">
    <location>
        <begin position="53"/>
        <end position="102"/>
    </location>
</feature>
<protein>
    <recommendedName>
        <fullName evidence="5">Paralemmin 3</fullName>
    </recommendedName>
</protein>
<dbReference type="AlphaFoldDB" id="A0A4W5ML80"/>
<evidence type="ECO:0000256" key="1">
    <source>
        <dbReference type="SAM" id="Coils"/>
    </source>
</evidence>
<evidence type="ECO:0008006" key="5">
    <source>
        <dbReference type="Google" id="ProtNLM"/>
    </source>
</evidence>
<dbReference type="Ensembl" id="ENSHHUT00000039608.1">
    <property type="protein sequence ID" value="ENSHHUP00000038100.1"/>
    <property type="gene ID" value="ENSHHUG00000023817.1"/>
</dbReference>
<dbReference type="Proteomes" id="UP000314982">
    <property type="component" value="Unassembled WGS sequence"/>
</dbReference>
<accession>A0A4W5ML80</accession>
<evidence type="ECO:0000313" key="4">
    <source>
        <dbReference type="Proteomes" id="UP000314982"/>
    </source>
</evidence>
<feature type="compositionally biased region" description="Basic and acidic residues" evidence="2">
    <location>
        <begin position="292"/>
        <end position="303"/>
    </location>
</feature>
<reference evidence="4" key="1">
    <citation type="submission" date="2018-06" db="EMBL/GenBank/DDBJ databases">
        <title>Genome assembly of Danube salmon.</title>
        <authorList>
            <person name="Macqueen D.J."/>
            <person name="Gundappa M.K."/>
        </authorList>
    </citation>
    <scope>NUCLEOTIDE SEQUENCE [LARGE SCALE GENOMIC DNA]</scope>
</reference>
<feature type="coiled-coil region" evidence="1">
    <location>
        <begin position="5"/>
        <end position="45"/>
    </location>
</feature>
<evidence type="ECO:0000256" key="2">
    <source>
        <dbReference type="SAM" id="MobiDB-lite"/>
    </source>
</evidence>
<feature type="region of interest" description="Disordered" evidence="2">
    <location>
        <begin position="200"/>
        <end position="314"/>
    </location>
</feature>
<keyword evidence="4" id="KW-1185">Reference proteome</keyword>
<reference evidence="3" key="2">
    <citation type="submission" date="2025-08" db="UniProtKB">
        <authorList>
            <consortium name="Ensembl"/>
        </authorList>
    </citation>
    <scope>IDENTIFICATION</scope>
</reference>
<organism evidence="3 4">
    <name type="scientific">Hucho hucho</name>
    <name type="common">huchen</name>
    <dbReference type="NCBI Taxonomy" id="62062"/>
    <lineage>
        <taxon>Eukaryota</taxon>
        <taxon>Metazoa</taxon>
        <taxon>Chordata</taxon>
        <taxon>Craniata</taxon>
        <taxon>Vertebrata</taxon>
        <taxon>Euteleostomi</taxon>
        <taxon>Actinopterygii</taxon>
        <taxon>Neopterygii</taxon>
        <taxon>Teleostei</taxon>
        <taxon>Protacanthopterygii</taxon>
        <taxon>Salmoniformes</taxon>
        <taxon>Salmonidae</taxon>
        <taxon>Salmoninae</taxon>
        <taxon>Hucho</taxon>
    </lineage>
</organism>
<dbReference type="InterPro" id="IPR024149">
    <property type="entry name" value="Paralemmin-3"/>
</dbReference>
<feature type="compositionally biased region" description="Basic and acidic residues" evidence="2">
    <location>
        <begin position="93"/>
        <end position="102"/>
    </location>
</feature>
<reference evidence="3" key="3">
    <citation type="submission" date="2025-09" db="UniProtKB">
        <authorList>
            <consortium name="Ensembl"/>
        </authorList>
    </citation>
    <scope>IDENTIFICATION</scope>
</reference>
<dbReference type="GeneTree" id="ENSGT00990000204330"/>
<dbReference type="PANTHER" id="PTHR47528:SF1">
    <property type="entry name" value="PARALEMMIN-3"/>
    <property type="match status" value="1"/>
</dbReference>
<dbReference type="STRING" id="62062.ENSHHUP00000038100"/>
<name>A0A4W5ML80_9TELE</name>
<feature type="region of interest" description="Disordered" evidence="2">
    <location>
        <begin position="125"/>
        <end position="148"/>
    </location>
</feature>
<dbReference type="PANTHER" id="PTHR47528">
    <property type="entry name" value="PARALEMMIN-3"/>
    <property type="match status" value="1"/>
</dbReference>
<keyword evidence="1" id="KW-0175">Coiled coil</keyword>
<proteinExistence type="predicted"/>